<feature type="compositionally biased region" description="Low complexity" evidence="1">
    <location>
        <begin position="52"/>
        <end position="71"/>
    </location>
</feature>
<reference evidence="2" key="1">
    <citation type="submission" date="2020-05" db="EMBL/GenBank/DDBJ databases">
        <title>Phylogenomic resolution of chytrid fungi.</title>
        <authorList>
            <person name="Stajich J.E."/>
            <person name="Amses K."/>
            <person name="Simmons R."/>
            <person name="Seto K."/>
            <person name="Myers J."/>
            <person name="Bonds A."/>
            <person name="Quandt C.A."/>
            <person name="Barry K."/>
            <person name="Liu P."/>
            <person name="Grigoriev I."/>
            <person name="Longcore J.E."/>
            <person name="James T.Y."/>
        </authorList>
    </citation>
    <scope>NUCLEOTIDE SEQUENCE</scope>
    <source>
        <strain evidence="2">JEL0513</strain>
    </source>
</reference>
<feature type="region of interest" description="Disordered" evidence="1">
    <location>
        <begin position="1"/>
        <end position="21"/>
    </location>
</feature>
<protein>
    <submittedName>
        <fullName evidence="2">Uncharacterized protein</fullName>
    </submittedName>
</protein>
<keyword evidence="3" id="KW-1185">Reference proteome</keyword>
<feature type="region of interest" description="Disordered" evidence="1">
    <location>
        <begin position="113"/>
        <end position="154"/>
    </location>
</feature>
<feature type="non-terminal residue" evidence="2">
    <location>
        <position position="1"/>
    </location>
</feature>
<proteinExistence type="predicted"/>
<evidence type="ECO:0000313" key="2">
    <source>
        <dbReference type="EMBL" id="KAJ3117659.1"/>
    </source>
</evidence>
<feature type="region of interest" description="Disordered" evidence="1">
    <location>
        <begin position="35"/>
        <end position="71"/>
    </location>
</feature>
<name>A0AAD5SZF9_9FUNG</name>
<evidence type="ECO:0000256" key="1">
    <source>
        <dbReference type="SAM" id="MobiDB-lite"/>
    </source>
</evidence>
<dbReference type="Proteomes" id="UP001211907">
    <property type="component" value="Unassembled WGS sequence"/>
</dbReference>
<gene>
    <name evidence="2" type="ORF">HK100_000771</name>
</gene>
<feature type="compositionally biased region" description="Low complexity" evidence="1">
    <location>
        <begin position="129"/>
        <end position="140"/>
    </location>
</feature>
<accession>A0AAD5SZF9</accession>
<dbReference type="EMBL" id="JADGJH010001157">
    <property type="protein sequence ID" value="KAJ3117659.1"/>
    <property type="molecule type" value="Genomic_DNA"/>
</dbReference>
<evidence type="ECO:0000313" key="3">
    <source>
        <dbReference type="Proteomes" id="UP001211907"/>
    </source>
</evidence>
<sequence length="612" mass="67616">MKTDKFNHSGKNNSSGNSRGRASNILRRYIAENHGNRGSYGNYGFPTHVNRHSNSNGSYNNNSSGNSNNHSSYIYIDDGDYDYSYGNSIPSTNRANNSLQWDGYVSSTSINSLKNGRSTIPDRRNFEQNNNSNNHNYSNNPTLPQNSLTNGPSSAPVFYPNTSMASSVAGVQKTAAINGQQFRRSSKFVATPSIRTTSAKSTHTIPSNLTLANSRASPAQIFIREELPVAPSNLDPRKITAKRPLSTEWNLGTKKQYAFDKPANKSKLFENEKEKSIDGFWTKNSIKLKEKQSTVNGFNSNNSYIVRSNIRSKKYKRDYNEEVIVISDIDEDDAVLLDSWKSVISDQSACETRNPETQKLAVQITSISTSLKSQSNTISGIFSNLPTLSETSNPKNYIPDQMVSAAVDDRNSASIIAFNNLKKFDAAATSNSRQSNFSAKSDSLVAVNLTLPVITQNKEHGNIYVEKIQKAPGPTLKWVCEEEERILHMIMLEKIMPNVKTLENLNDRDEIIAHTTPLLYNFLYQKPLPHESSRKAICWGPLAGPRSTIVGDDGEINKASVWMMSSGDYGSLVGKADVKMYRPLSRDNAASTVAVAAAGAKNRYSLNSSVGF</sequence>
<organism evidence="2 3">
    <name type="scientific">Physocladia obscura</name>
    <dbReference type="NCBI Taxonomy" id="109957"/>
    <lineage>
        <taxon>Eukaryota</taxon>
        <taxon>Fungi</taxon>
        <taxon>Fungi incertae sedis</taxon>
        <taxon>Chytridiomycota</taxon>
        <taxon>Chytridiomycota incertae sedis</taxon>
        <taxon>Chytridiomycetes</taxon>
        <taxon>Chytridiales</taxon>
        <taxon>Chytriomycetaceae</taxon>
        <taxon>Physocladia</taxon>
    </lineage>
</organism>
<feature type="compositionally biased region" description="Polar residues" evidence="1">
    <location>
        <begin position="141"/>
        <end position="153"/>
    </location>
</feature>
<feature type="compositionally biased region" description="Low complexity" evidence="1">
    <location>
        <begin position="9"/>
        <end position="21"/>
    </location>
</feature>
<comment type="caution">
    <text evidence="2">The sequence shown here is derived from an EMBL/GenBank/DDBJ whole genome shotgun (WGS) entry which is preliminary data.</text>
</comment>
<dbReference type="AlphaFoldDB" id="A0AAD5SZF9"/>